<protein>
    <submittedName>
        <fullName evidence="1">Uncharacterized protein</fullName>
    </submittedName>
</protein>
<reference evidence="1 2" key="1">
    <citation type="submission" date="2019-11" db="EMBL/GenBank/DDBJ databases">
        <title>Whole genome sequence of Haloferax sp. MBLA0078.</title>
        <authorList>
            <person name="Seo M.-J."/>
            <person name="Cho E.-S."/>
        </authorList>
    </citation>
    <scope>NUCLEOTIDE SEQUENCE [LARGE SCALE GENOMIC DNA]</scope>
    <source>
        <strain evidence="1 2">MBLA0078</strain>
    </source>
</reference>
<gene>
    <name evidence="1" type="ORF">GJR99_13470</name>
</gene>
<dbReference type="AlphaFoldDB" id="A0A6A8GC06"/>
<name>A0A6A8GC06_9EURY</name>
<evidence type="ECO:0000313" key="1">
    <source>
        <dbReference type="EMBL" id="MRW97576.1"/>
    </source>
</evidence>
<evidence type="ECO:0000313" key="2">
    <source>
        <dbReference type="Proteomes" id="UP000443423"/>
    </source>
</evidence>
<accession>A0A6A8GC06</accession>
<dbReference type="Proteomes" id="UP000443423">
    <property type="component" value="Unassembled WGS sequence"/>
</dbReference>
<proteinExistence type="predicted"/>
<dbReference type="EMBL" id="WKJQ01000001">
    <property type="protein sequence ID" value="MRW97576.1"/>
    <property type="molecule type" value="Genomic_DNA"/>
</dbReference>
<comment type="caution">
    <text evidence="1">The sequence shown here is derived from an EMBL/GenBank/DDBJ whole genome shotgun (WGS) entry which is preliminary data.</text>
</comment>
<organism evidence="1 2">
    <name type="scientific">Haloferax marinum</name>
    <dbReference type="NCBI Taxonomy" id="2666143"/>
    <lineage>
        <taxon>Archaea</taxon>
        <taxon>Methanobacteriati</taxon>
        <taxon>Methanobacteriota</taxon>
        <taxon>Stenosarchaea group</taxon>
        <taxon>Halobacteria</taxon>
        <taxon>Halobacteriales</taxon>
        <taxon>Haloferacaceae</taxon>
        <taxon>Haloferax</taxon>
    </lineage>
</organism>
<sequence>MTVAVDGEEVFDETSSDYDGSADLDLTNRFQPTRQTVTIAVNGTVQWERHIGTTESFELTILENGTVDVRSHTIR</sequence>
<keyword evidence="2" id="KW-1185">Reference proteome</keyword>